<dbReference type="InterPro" id="IPR028349">
    <property type="entry name" value="PafC-like"/>
</dbReference>
<keyword evidence="1" id="KW-0805">Transcription regulation</keyword>
<sequence>MAQPTTRILAVLELLQNYGRLSGAEISAKLGLERRTVRRYIMALEELGIPIMTERGRYGGYTLMPGFKLQPLMFDESEAMALAVGLLATKQTGLIPTACASASAQAKLERVMPHALKHKVRALSDSAHLALPTGHDNWEVKNEVLLTLSMAVSQQQRVIIQYVAANQHSSTRDVAVYGVAYYLGAWYMAGFCYLRQEIRTFRIDRISEINSVNISFERPADFDVLSHLQHTIATLPREFTVKVLLQTTLDTALLYIDPTIGVLAQVDEGIMLNHQCSDLPWFARQLAFWPFDFVVHQPSELLLELKKVSERLNKGCEQRRNLAQK</sequence>
<dbReference type="PANTHER" id="PTHR34580:SF3">
    <property type="entry name" value="PROTEIN PAFB"/>
    <property type="match status" value="1"/>
</dbReference>
<evidence type="ECO:0000259" key="3">
    <source>
        <dbReference type="PROSITE" id="PS51000"/>
    </source>
</evidence>
<evidence type="ECO:0000256" key="2">
    <source>
        <dbReference type="ARBA" id="ARBA00023163"/>
    </source>
</evidence>
<reference evidence="5" key="3">
    <citation type="submission" date="2019-09" db="EMBL/GenBank/DDBJ databases">
        <title>Co-occurence of chitin degradation, pigmentation and bioactivity in marine Pseudoalteromonas.</title>
        <authorList>
            <person name="Sonnenschein E.C."/>
            <person name="Bech P.K."/>
        </authorList>
    </citation>
    <scope>NUCLEOTIDE SEQUENCE</scope>
    <source>
        <strain evidence="5">S2231</strain>
        <strain evidence="4">S2233</strain>
    </source>
</reference>
<proteinExistence type="predicted"/>
<evidence type="ECO:0000313" key="6">
    <source>
        <dbReference type="Proteomes" id="UP000305730"/>
    </source>
</evidence>
<dbReference type="PIRSF" id="PIRSF016838">
    <property type="entry name" value="PafC"/>
    <property type="match status" value="1"/>
</dbReference>
<dbReference type="InterPro" id="IPR051534">
    <property type="entry name" value="CBASS_pafABC_assoc_protein"/>
</dbReference>
<dbReference type="AlphaFoldDB" id="A0A5S3XGF9"/>
<dbReference type="Proteomes" id="UP000307706">
    <property type="component" value="Unassembled WGS sequence"/>
</dbReference>
<dbReference type="Proteomes" id="UP000305730">
    <property type="component" value="Unassembled WGS sequence"/>
</dbReference>
<dbReference type="PROSITE" id="PS52050">
    <property type="entry name" value="WYL"/>
    <property type="match status" value="1"/>
</dbReference>
<dbReference type="InterPro" id="IPR001034">
    <property type="entry name" value="DeoR_HTH"/>
</dbReference>
<comment type="caution">
    <text evidence="5">The sequence shown here is derived from an EMBL/GenBank/DDBJ whole genome shotgun (WGS) entry which is preliminary data.</text>
</comment>
<dbReference type="RefSeq" id="WP_138597781.1">
    <property type="nucleotide sequence ID" value="NZ_PNCK01000064.1"/>
</dbReference>
<dbReference type="InterPro" id="IPR036388">
    <property type="entry name" value="WH-like_DNA-bd_sf"/>
</dbReference>
<evidence type="ECO:0000256" key="1">
    <source>
        <dbReference type="ARBA" id="ARBA00023015"/>
    </source>
</evidence>
<accession>A0A5S3XGF9</accession>
<dbReference type="Gene3D" id="1.10.10.10">
    <property type="entry name" value="Winged helix-like DNA-binding domain superfamily/Winged helix DNA-binding domain"/>
    <property type="match status" value="1"/>
</dbReference>
<name>A0A5S3XGF9_9GAMM</name>
<dbReference type="Pfam" id="PF13280">
    <property type="entry name" value="WYL"/>
    <property type="match status" value="1"/>
</dbReference>
<feature type="domain" description="HTH deoR-type" evidence="3">
    <location>
        <begin position="4"/>
        <end position="63"/>
    </location>
</feature>
<dbReference type="PANTHER" id="PTHR34580">
    <property type="match status" value="1"/>
</dbReference>
<dbReference type="InterPro" id="IPR036390">
    <property type="entry name" value="WH_DNA-bd_sf"/>
</dbReference>
<reference evidence="6 7" key="2">
    <citation type="submission" date="2019-06" db="EMBL/GenBank/DDBJ databases">
        <title>Co-occurence of chitin degradation, pigmentation and bioactivity in marine Pseudoalteromonas.</title>
        <authorList>
            <person name="Sonnenschein E.C."/>
            <person name="Bech P.K."/>
        </authorList>
    </citation>
    <scope>NUCLEOTIDE SEQUENCE [LARGE SCALE GENOMIC DNA]</scope>
    <source>
        <strain evidence="7">S2231</strain>
        <strain evidence="6">S2233</strain>
    </source>
</reference>
<reference evidence="6 7" key="1">
    <citation type="submission" date="2017-12" db="EMBL/GenBank/DDBJ databases">
        <authorList>
            <person name="Paulsen S."/>
            <person name="Gram L.K."/>
        </authorList>
    </citation>
    <scope>NUCLEOTIDE SEQUENCE [LARGE SCALE GENOMIC DNA]</scope>
    <source>
        <strain evidence="5 7">S2231</strain>
        <strain evidence="4 6">S2233</strain>
    </source>
</reference>
<dbReference type="OrthoDB" id="9807255at2"/>
<dbReference type="GO" id="GO:0003700">
    <property type="term" value="F:DNA-binding transcription factor activity"/>
    <property type="evidence" value="ECO:0007669"/>
    <property type="project" value="InterPro"/>
</dbReference>
<keyword evidence="6" id="KW-1185">Reference proteome</keyword>
<protein>
    <submittedName>
        <fullName evidence="5">Transcriptional regulator</fullName>
    </submittedName>
</protein>
<evidence type="ECO:0000313" key="5">
    <source>
        <dbReference type="EMBL" id="TMP51898.1"/>
    </source>
</evidence>
<evidence type="ECO:0000313" key="7">
    <source>
        <dbReference type="Proteomes" id="UP000307706"/>
    </source>
</evidence>
<gene>
    <name evidence="5" type="ORF">CWB96_22095</name>
    <name evidence="4" type="ORF">CWB97_16085</name>
</gene>
<dbReference type="Pfam" id="PF08279">
    <property type="entry name" value="HTH_11"/>
    <property type="match status" value="1"/>
</dbReference>
<dbReference type="InterPro" id="IPR013196">
    <property type="entry name" value="HTH_11"/>
</dbReference>
<dbReference type="PROSITE" id="PS51000">
    <property type="entry name" value="HTH_DEOR_2"/>
    <property type="match status" value="1"/>
</dbReference>
<organism evidence="5 7">
    <name type="scientific">Pseudoalteromonas citrea</name>
    <dbReference type="NCBI Taxonomy" id="43655"/>
    <lineage>
        <taxon>Bacteria</taxon>
        <taxon>Pseudomonadati</taxon>
        <taxon>Pseudomonadota</taxon>
        <taxon>Gammaproteobacteria</taxon>
        <taxon>Alteromonadales</taxon>
        <taxon>Pseudoalteromonadaceae</taxon>
        <taxon>Pseudoalteromonas</taxon>
    </lineage>
</organism>
<keyword evidence="2" id="KW-0804">Transcription</keyword>
<evidence type="ECO:0000313" key="4">
    <source>
        <dbReference type="EMBL" id="TMP40986.1"/>
    </source>
</evidence>
<dbReference type="InterPro" id="IPR026881">
    <property type="entry name" value="WYL_dom"/>
</dbReference>
<dbReference type="EMBL" id="PNCK01000064">
    <property type="protein sequence ID" value="TMP40986.1"/>
    <property type="molecule type" value="Genomic_DNA"/>
</dbReference>
<dbReference type="SUPFAM" id="SSF46785">
    <property type="entry name" value="Winged helix' DNA-binding domain"/>
    <property type="match status" value="1"/>
</dbReference>
<dbReference type="EMBL" id="PNCL01000188">
    <property type="protein sequence ID" value="TMP51898.1"/>
    <property type="molecule type" value="Genomic_DNA"/>
</dbReference>